<keyword evidence="4" id="KW-1185">Reference proteome</keyword>
<evidence type="ECO:0000256" key="1">
    <source>
        <dbReference type="ARBA" id="ARBA00022448"/>
    </source>
</evidence>
<evidence type="ECO:0000313" key="3">
    <source>
        <dbReference type="EMBL" id="AWV99246.1"/>
    </source>
</evidence>
<feature type="transmembrane region" description="Helical" evidence="2">
    <location>
        <begin position="97"/>
        <end position="119"/>
    </location>
</feature>
<organism evidence="3 4">
    <name type="scientific">Arcticibacterium luteifluviistationis</name>
    <dbReference type="NCBI Taxonomy" id="1784714"/>
    <lineage>
        <taxon>Bacteria</taxon>
        <taxon>Pseudomonadati</taxon>
        <taxon>Bacteroidota</taxon>
        <taxon>Cytophagia</taxon>
        <taxon>Cytophagales</taxon>
        <taxon>Leadbetterellaceae</taxon>
        <taxon>Arcticibacterium</taxon>
    </lineage>
</organism>
<feature type="transmembrane region" description="Helical" evidence="2">
    <location>
        <begin position="263"/>
        <end position="286"/>
    </location>
</feature>
<gene>
    <name evidence="3" type="ORF">DJ013_14160</name>
</gene>
<keyword evidence="2" id="KW-1133">Transmembrane helix</keyword>
<proteinExistence type="predicted"/>
<dbReference type="PANTHER" id="PTHR36838:SF3">
    <property type="entry name" value="TRANSPORTER AUXIN EFFLUX CARRIER EC FAMILY"/>
    <property type="match status" value="1"/>
</dbReference>
<feature type="transmembrane region" description="Helical" evidence="2">
    <location>
        <begin position="334"/>
        <end position="354"/>
    </location>
</feature>
<feature type="transmembrane region" description="Helical" evidence="2">
    <location>
        <begin position="208"/>
        <end position="225"/>
    </location>
</feature>
<evidence type="ECO:0008006" key="5">
    <source>
        <dbReference type="Google" id="ProtNLM"/>
    </source>
</evidence>
<name>A0A2Z4GDC9_9BACT</name>
<keyword evidence="1" id="KW-0813">Transport</keyword>
<protein>
    <recommendedName>
        <fullName evidence="5">Permease</fullName>
    </recommendedName>
</protein>
<dbReference type="KEGG" id="als:DJ013_14160"/>
<feature type="transmembrane region" description="Helical" evidence="2">
    <location>
        <begin position="62"/>
        <end position="85"/>
    </location>
</feature>
<dbReference type="Proteomes" id="UP000249873">
    <property type="component" value="Chromosome"/>
</dbReference>
<evidence type="ECO:0000313" key="4">
    <source>
        <dbReference type="Proteomes" id="UP000249873"/>
    </source>
</evidence>
<evidence type="ECO:0000256" key="2">
    <source>
        <dbReference type="SAM" id="Phobius"/>
    </source>
</evidence>
<feature type="transmembrane region" description="Helical" evidence="2">
    <location>
        <begin position="37"/>
        <end position="56"/>
    </location>
</feature>
<sequence>MNEAIFKTLILVLLIALGFILKAKFGSKDKVNGIKEIVLSVALPSTIFIALMKINLDASLLFIPVVALLFNFIMFLITPLALSSFGIKKDSSSARTLTLLIPSLAPGLSCFPFIVEFLGEESLAMAAMGDIGNKFFCLIFLYVVAMNMSLKNSGSEKQNVKEKITSLLASLAKEPINIVLVAGLVLLGFGVSYSTLPEIIRGVFDKTSAIMTPLVLIFIGLAVNLKEGKKKLVFSLLSLRAGISLILSALFIYFTGMSSSNNILLTIIFPLSCISFWPFAHISLFLNKEESMGIEKEKRTFNSELAIMVLAISLPFSTTLVLTILTAGTYFVDIWKIVSLGIALLALGSIPMILSKVQFKRHETSSMSENHA</sequence>
<accession>A0A2Z4GDC9</accession>
<feature type="transmembrane region" description="Helical" evidence="2">
    <location>
        <begin position="237"/>
        <end position="257"/>
    </location>
</feature>
<feature type="transmembrane region" description="Helical" evidence="2">
    <location>
        <begin position="6"/>
        <end position="25"/>
    </location>
</feature>
<feature type="transmembrane region" description="Helical" evidence="2">
    <location>
        <begin position="131"/>
        <end position="150"/>
    </location>
</feature>
<feature type="transmembrane region" description="Helical" evidence="2">
    <location>
        <begin position="176"/>
        <end position="196"/>
    </location>
</feature>
<dbReference type="RefSeq" id="WP_111372490.1">
    <property type="nucleotide sequence ID" value="NZ_CP029480.1"/>
</dbReference>
<dbReference type="EMBL" id="CP029480">
    <property type="protein sequence ID" value="AWV99246.1"/>
    <property type="molecule type" value="Genomic_DNA"/>
</dbReference>
<dbReference type="AlphaFoldDB" id="A0A2Z4GDC9"/>
<reference evidence="3 4" key="1">
    <citation type="submission" date="2018-05" db="EMBL/GenBank/DDBJ databases">
        <title>Complete genome sequence of Arcticibacterium luteifluviistationis SM1504T, a cytophagaceae bacterium isolated from Arctic surface seawater.</title>
        <authorList>
            <person name="Li Y."/>
            <person name="Qin Q.-L."/>
        </authorList>
    </citation>
    <scope>NUCLEOTIDE SEQUENCE [LARGE SCALE GENOMIC DNA]</scope>
    <source>
        <strain evidence="3 4">SM1504</strain>
    </source>
</reference>
<keyword evidence="2" id="KW-0812">Transmembrane</keyword>
<dbReference type="PANTHER" id="PTHR36838">
    <property type="entry name" value="AUXIN EFFLUX CARRIER FAMILY PROTEIN"/>
    <property type="match status" value="1"/>
</dbReference>
<feature type="transmembrane region" description="Helical" evidence="2">
    <location>
        <begin position="307"/>
        <end position="328"/>
    </location>
</feature>
<keyword evidence="2" id="KW-0472">Membrane</keyword>
<dbReference type="OrthoDB" id="1490711at2"/>